<evidence type="ECO:0000313" key="3">
    <source>
        <dbReference type="Proteomes" id="UP000799750"/>
    </source>
</evidence>
<accession>A0A6A6QCR3</accession>
<gene>
    <name evidence="2" type="ORF">BU16DRAFT_586038</name>
</gene>
<dbReference type="EMBL" id="MU004198">
    <property type="protein sequence ID" value="KAF2489854.1"/>
    <property type="molecule type" value="Genomic_DNA"/>
</dbReference>
<dbReference type="AlphaFoldDB" id="A0A6A6QCR3"/>
<protein>
    <submittedName>
        <fullName evidence="2">Uncharacterized protein</fullName>
    </submittedName>
</protein>
<feature type="chain" id="PRO_5025636460" evidence="1">
    <location>
        <begin position="17"/>
        <end position="257"/>
    </location>
</feature>
<dbReference type="Proteomes" id="UP000799750">
    <property type="component" value="Unassembled WGS sequence"/>
</dbReference>
<keyword evidence="1" id="KW-0732">Signal</keyword>
<sequence length="257" mass="27641">MLLFYLFLCIAAVVRSKPTSASRRDDPSEYILKCQSKPLKKGFSVFTKTDGQNAIQQFCNNKTYLDTRLTLPIEFVGDKTIKGNPQALQIHDVIPIDGGNSNLLVGLTLSAGDDYAEGMIVSTIFTGSTDAEKIGDCVTQFNKIMDGNTQFNKAIDGCFDGSPDTQQIGGSLSYYFCGEFNLVAVLKGQTDPLMAPTDFGAPKCSDAPVVKGVREGCICTYSSRPHQETRLCEPKAGCSSITNISGLAPYTGPQGCP</sequence>
<proteinExistence type="predicted"/>
<organism evidence="2 3">
    <name type="scientific">Lophium mytilinum</name>
    <dbReference type="NCBI Taxonomy" id="390894"/>
    <lineage>
        <taxon>Eukaryota</taxon>
        <taxon>Fungi</taxon>
        <taxon>Dikarya</taxon>
        <taxon>Ascomycota</taxon>
        <taxon>Pezizomycotina</taxon>
        <taxon>Dothideomycetes</taxon>
        <taxon>Pleosporomycetidae</taxon>
        <taxon>Mytilinidiales</taxon>
        <taxon>Mytilinidiaceae</taxon>
        <taxon>Lophium</taxon>
    </lineage>
</organism>
<feature type="signal peptide" evidence="1">
    <location>
        <begin position="1"/>
        <end position="16"/>
    </location>
</feature>
<keyword evidence="3" id="KW-1185">Reference proteome</keyword>
<reference evidence="2" key="1">
    <citation type="journal article" date="2020" name="Stud. Mycol.">
        <title>101 Dothideomycetes genomes: a test case for predicting lifestyles and emergence of pathogens.</title>
        <authorList>
            <person name="Haridas S."/>
            <person name="Albert R."/>
            <person name="Binder M."/>
            <person name="Bloem J."/>
            <person name="Labutti K."/>
            <person name="Salamov A."/>
            <person name="Andreopoulos B."/>
            <person name="Baker S."/>
            <person name="Barry K."/>
            <person name="Bills G."/>
            <person name="Bluhm B."/>
            <person name="Cannon C."/>
            <person name="Castanera R."/>
            <person name="Culley D."/>
            <person name="Daum C."/>
            <person name="Ezra D."/>
            <person name="Gonzalez J."/>
            <person name="Henrissat B."/>
            <person name="Kuo A."/>
            <person name="Liang C."/>
            <person name="Lipzen A."/>
            <person name="Lutzoni F."/>
            <person name="Magnuson J."/>
            <person name="Mondo S."/>
            <person name="Nolan M."/>
            <person name="Ohm R."/>
            <person name="Pangilinan J."/>
            <person name="Park H.-J."/>
            <person name="Ramirez L."/>
            <person name="Alfaro M."/>
            <person name="Sun H."/>
            <person name="Tritt A."/>
            <person name="Yoshinaga Y."/>
            <person name="Zwiers L.-H."/>
            <person name="Turgeon B."/>
            <person name="Goodwin S."/>
            <person name="Spatafora J."/>
            <person name="Crous P."/>
            <person name="Grigoriev I."/>
        </authorList>
    </citation>
    <scope>NUCLEOTIDE SEQUENCE</scope>
    <source>
        <strain evidence="2">CBS 269.34</strain>
    </source>
</reference>
<evidence type="ECO:0000313" key="2">
    <source>
        <dbReference type="EMBL" id="KAF2489854.1"/>
    </source>
</evidence>
<name>A0A6A6QCR3_9PEZI</name>
<evidence type="ECO:0000256" key="1">
    <source>
        <dbReference type="SAM" id="SignalP"/>
    </source>
</evidence>